<keyword evidence="1" id="KW-0732">Signal</keyword>
<gene>
    <name evidence="2" type="ORF">OJ996_24910</name>
</gene>
<comment type="caution">
    <text evidence="2">The sequence shown here is derived from an EMBL/GenBank/DDBJ whole genome shotgun (WGS) entry which is preliminary data.</text>
</comment>
<proteinExistence type="predicted"/>
<accession>A0ABT3GAI2</accession>
<feature type="chain" id="PRO_5045249270" evidence="1">
    <location>
        <begin position="19"/>
        <end position="212"/>
    </location>
</feature>
<reference evidence="2" key="1">
    <citation type="submission" date="2022-10" db="EMBL/GenBank/DDBJ databases">
        <title>Luteolibacter sp. GHJ8, whole genome shotgun sequencing project.</title>
        <authorList>
            <person name="Zhao G."/>
            <person name="Shen L."/>
        </authorList>
    </citation>
    <scope>NUCLEOTIDE SEQUENCE</scope>
    <source>
        <strain evidence="2">GHJ8</strain>
    </source>
</reference>
<evidence type="ECO:0000256" key="1">
    <source>
        <dbReference type="SAM" id="SignalP"/>
    </source>
</evidence>
<name>A0ABT3GAI2_9BACT</name>
<dbReference type="EMBL" id="JAPDDR010000020">
    <property type="protein sequence ID" value="MCW1916853.1"/>
    <property type="molecule type" value="Genomic_DNA"/>
</dbReference>
<feature type="signal peptide" evidence="1">
    <location>
        <begin position="1"/>
        <end position="18"/>
    </location>
</feature>
<sequence>MKRILPLLASCLILPCLGAGIPVEDGKVMVPHTMLRPNASQAEEIAVLNSITLTQEQWEDLRKVSPNTPKRVELLPETYDDCTCEMNVGGILMKDGRVSVLHVEQTAELLSWYFSDEGDIEFKVDERGQFYFKGILVRYPVLLESIRKAKVAATGRTDVTWTATVSVPLGKSPTDAVYAGRLREVYGLLAEKGWNEGHLPDCFVPKVATVGE</sequence>
<organism evidence="2 3">
    <name type="scientific">Luteolibacter rhizosphaerae</name>
    <dbReference type="NCBI Taxonomy" id="2989719"/>
    <lineage>
        <taxon>Bacteria</taxon>
        <taxon>Pseudomonadati</taxon>
        <taxon>Verrucomicrobiota</taxon>
        <taxon>Verrucomicrobiia</taxon>
        <taxon>Verrucomicrobiales</taxon>
        <taxon>Verrucomicrobiaceae</taxon>
        <taxon>Luteolibacter</taxon>
    </lineage>
</organism>
<evidence type="ECO:0000313" key="3">
    <source>
        <dbReference type="Proteomes" id="UP001165653"/>
    </source>
</evidence>
<evidence type="ECO:0000313" key="2">
    <source>
        <dbReference type="EMBL" id="MCW1916853.1"/>
    </source>
</evidence>
<dbReference type="Proteomes" id="UP001165653">
    <property type="component" value="Unassembled WGS sequence"/>
</dbReference>
<keyword evidence="3" id="KW-1185">Reference proteome</keyword>
<protein>
    <submittedName>
        <fullName evidence="2">Uncharacterized protein</fullName>
    </submittedName>
</protein>
<dbReference type="RefSeq" id="WP_264516472.1">
    <property type="nucleotide sequence ID" value="NZ_JAPDDR010000020.1"/>
</dbReference>